<dbReference type="OrthoDB" id="1426896at2"/>
<dbReference type="Pfam" id="PF13480">
    <property type="entry name" value="Acetyltransf_6"/>
    <property type="match status" value="1"/>
</dbReference>
<keyword evidence="2" id="KW-0808">Transferase</keyword>
<evidence type="ECO:0000259" key="1">
    <source>
        <dbReference type="Pfam" id="PF13480"/>
    </source>
</evidence>
<protein>
    <submittedName>
        <fullName evidence="2">Acetyltransferase (GNAT) domain-containing protein</fullName>
    </submittedName>
</protein>
<organism evidence="2 3">
    <name type="scientific">Arenibacter troitsensis</name>
    <dbReference type="NCBI Taxonomy" id="188872"/>
    <lineage>
        <taxon>Bacteria</taxon>
        <taxon>Pseudomonadati</taxon>
        <taxon>Bacteroidota</taxon>
        <taxon>Flavobacteriia</taxon>
        <taxon>Flavobacteriales</taxon>
        <taxon>Flavobacteriaceae</taxon>
        <taxon>Arenibacter</taxon>
    </lineage>
</organism>
<dbReference type="RefSeq" id="WP_085497306.1">
    <property type="nucleotide sequence ID" value="NZ_FXAO01000002.1"/>
</dbReference>
<dbReference type="EMBL" id="FXAO01000002">
    <property type="protein sequence ID" value="SMG20470.1"/>
    <property type="molecule type" value="Genomic_DNA"/>
</dbReference>
<dbReference type="InterPro" id="IPR016181">
    <property type="entry name" value="Acyl_CoA_acyltransferase"/>
</dbReference>
<dbReference type="STRING" id="188872.SAMN03080602_01311"/>
<evidence type="ECO:0000313" key="3">
    <source>
        <dbReference type="Proteomes" id="UP000193420"/>
    </source>
</evidence>
<feature type="domain" description="BioF2-like acetyltransferase" evidence="1">
    <location>
        <begin position="110"/>
        <end position="256"/>
    </location>
</feature>
<dbReference type="SUPFAM" id="SSF55729">
    <property type="entry name" value="Acyl-CoA N-acyltransferases (Nat)"/>
    <property type="match status" value="1"/>
</dbReference>
<keyword evidence="3" id="KW-1185">Reference proteome</keyword>
<accession>A0A1X7IZ58</accession>
<sequence length="407" mass="48888">MNTSKSVTTVDQLHFFELFLAKRNLEPFYTKIINSFSEKIIYDRSIPQKNYLSKKTIIIKDVPDYLEVEIPNENNSLKIKKISTYEGFAINIQDYSNINEYLSENFGKASRSKLRRYQNRLENCFNISYKTYYGEISQDEFSFLFNELRRMLEKRFTQKKEDNYELQNWEKYQNLIFPLINDKKASVFVIYDGPKPIDICVNLIYDKLIYSSLSSYDINYAAFSMGSIDMIKLIEWSIENKFETIDLLKGYYYYKQKWINKIYGYQNHFIYDSSSLRCVFHANFKAISSKYFYILFHLLKRWKFHELYHNYKKKIYKPNLPEIDLNQPISLSPIQDNDILSEHELIEIKLDNSKYDYLKKALYDFLYSSHESVNTVKILEHKKKQYSFIFKGKLKNIEVTYADQTSK</sequence>
<proteinExistence type="predicted"/>
<dbReference type="Proteomes" id="UP000193420">
    <property type="component" value="Unassembled WGS sequence"/>
</dbReference>
<evidence type="ECO:0000313" key="2">
    <source>
        <dbReference type="EMBL" id="SMG20470.1"/>
    </source>
</evidence>
<dbReference type="GO" id="GO:0016740">
    <property type="term" value="F:transferase activity"/>
    <property type="evidence" value="ECO:0007669"/>
    <property type="project" value="UniProtKB-KW"/>
</dbReference>
<reference evidence="3" key="1">
    <citation type="submission" date="2017-04" db="EMBL/GenBank/DDBJ databases">
        <authorList>
            <person name="Varghese N."/>
            <person name="Submissions S."/>
        </authorList>
    </citation>
    <scope>NUCLEOTIDE SEQUENCE [LARGE SCALE GENOMIC DNA]</scope>
    <source>
        <strain evidence="3">DSM 19835</strain>
    </source>
</reference>
<dbReference type="InterPro" id="IPR038740">
    <property type="entry name" value="BioF2-like_GNAT_dom"/>
</dbReference>
<name>A0A1X7IZ58_9FLAO</name>
<dbReference type="AlphaFoldDB" id="A0A1X7IZ58"/>
<gene>
    <name evidence="2" type="ORF">SAMN03080602_01311</name>
</gene>